<comment type="caution">
    <text evidence="2">The sequence shown here is derived from an EMBL/GenBank/DDBJ whole genome shotgun (WGS) entry which is preliminary data.</text>
</comment>
<proteinExistence type="predicted"/>
<evidence type="ECO:0000313" key="3">
    <source>
        <dbReference type="Proteomes" id="UP000265618"/>
    </source>
</evidence>
<reference evidence="2 3" key="1">
    <citation type="journal article" date="2018" name="PLoS ONE">
        <title>The draft genome of Kipferlia bialata reveals reductive genome evolution in fornicate parasites.</title>
        <authorList>
            <person name="Tanifuji G."/>
            <person name="Takabayashi S."/>
            <person name="Kume K."/>
            <person name="Takagi M."/>
            <person name="Nakayama T."/>
            <person name="Kamikawa R."/>
            <person name="Inagaki Y."/>
            <person name="Hashimoto T."/>
        </authorList>
    </citation>
    <scope>NUCLEOTIDE SEQUENCE [LARGE SCALE GENOMIC DNA]</scope>
    <source>
        <strain evidence="2">NY0173</strain>
    </source>
</reference>
<organism evidence="2 3">
    <name type="scientific">Kipferlia bialata</name>
    <dbReference type="NCBI Taxonomy" id="797122"/>
    <lineage>
        <taxon>Eukaryota</taxon>
        <taxon>Metamonada</taxon>
        <taxon>Carpediemonas-like organisms</taxon>
        <taxon>Kipferlia</taxon>
    </lineage>
</organism>
<feature type="non-terminal residue" evidence="2">
    <location>
        <position position="1"/>
    </location>
</feature>
<accession>A0A9K3GQM6</accession>
<dbReference type="AlphaFoldDB" id="A0A9K3GQM6"/>
<keyword evidence="3" id="KW-1185">Reference proteome</keyword>
<name>A0A9K3GQM6_9EUKA</name>
<keyword evidence="1" id="KW-0472">Membrane</keyword>
<feature type="transmembrane region" description="Helical" evidence="1">
    <location>
        <begin position="36"/>
        <end position="56"/>
    </location>
</feature>
<evidence type="ECO:0000256" key="1">
    <source>
        <dbReference type="SAM" id="Phobius"/>
    </source>
</evidence>
<gene>
    <name evidence="2" type="ORF">KIPB_014161</name>
</gene>
<protein>
    <submittedName>
        <fullName evidence="2">Uncharacterized protein</fullName>
    </submittedName>
</protein>
<dbReference type="Proteomes" id="UP000265618">
    <property type="component" value="Unassembled WGS sequence"/>
</dbReference>
<evidence type="ECO:0000313" key="2">
    <source>
        <dbReference type="EMBL" id="GIQ91080.1"/>
    </source>
</evidence>
<sequence length="60" mass="6829">MCYSLFASGFSFTLGLIGSLIHSVKFVEHGLRLNDAFWRMSVVCIQGWETVAYLVIERTQ</sequence>
<keyword evidence="1" id="KW-0812">Transmembrane</keyword>
<dbReference type="EMBL" id="BDIP01007120">
    <property type="protein sequence ID" value="GIQ91080.1"/>
    <property type="molecule type" value="Genomic_DNA"/>
</dbReference>
<keyword evidence="1" id="KW-1133">Transmembrane helix</keyword>